<keyword evidence="6" id="KW-0165">Cleavage on pair of basic residues</keyword>
<keyword evidence="9" id="KW-0968">Cytoplasmic vesicle</keyword>
<dbReference type="GO" id="GO:0007218">
    <property type="term" value="P:neuropeptide signaling pathway"/>
    <property type="evidence" value="ECO:0007669"/>
    <property type="project" value="InterPro"/>
</dbReference>
<feature type="signal peptide" evidence="11">
    <location>
        <begin position="1"/>
        <end position="30"/>
    </location>
</feature>
<organism evidence="12 13">
    <name type="scientific">Cyprinus carpio carpio</name>
    <dbReference type="NCBI Taxonomy" id="630221"/>
    <lineage>
        <taxon>Eukaryota</taxon>
        <taxon>Metazoa</taxon>
        <taxon>Chordata</taxon>
        <taxon>Craniata</taxon>
        <taxon>Vertebrata</taxon>
        <taxon>Euteleostomi</taxon>
        <taxon>Actinopterygii</taxon>
        <taxon>Neopterygii</taxon>
        <taxon>Teleostei</taxon>
        <taxon>Ostariophysi</taxon>
        <taxon>Cypriniformes</taxon>
        <taxon>Cyprinidae</taxon>
        <taxon>Cyprininae</taxon>
        <taxon>Cyprinus</taxon>
    </lineage>
</organism>
<dbReference type="AlphaFoldDB" id="A0A8C1AXY1"/>
<comment type="similarity">
    <text evidence="3">Belongs to the bombesin/neuromedin-B/ranatensin family.</text>
</comment>
<accession>A0A8C1AXY1</accession>
<evidence type="ECO:0000256" key="8">
    <source>
        <dbReference type="ARBA" id="ARBA00022815"/>
    </source>
</evidence>
<reference evidence="12" key="2">
    <citation type="submission" date="2025-09" db="UniProtKB">
        <authorList>
            <consortium name="Ensembl"/>
        </authorList>
    </citation>
    <scope>IDENTIFICATION</scope>
</reference>
<feature type="compositionally biased region" description="Basic and acidic residues" evidence="10">
    <location>
        <begin position="52"/>
        <end position="62"/>
    </location>
</feature>
<comment type="subcellular location">
    <subcellularLocation>
        <location evidence="1">Cytoplasmic vesicle</location>
        <location evidence="1">Secretory vesicle lumen</location>
    </subcellularLocation>
    <subcellularLocation>
        <location evidence="2">Secreted</location>
    </subcellularLocation>
</comment>
<evidence type="ECO:0000256" key="6">
    <source>
        <dbReference type="ARBA" id="ARBA00022685"/>
    </source>
</evidence>
<dbReference type="Pfam" id="PF02044">
    <property type="entry name" value="Bombesin"/>
    <property type="match status" value="1"/>
</dbReference>
<feature type="chain" id="PRO_5043579818" description="Gastrin-releasing peptide" evidence="11">
    <location>
        <begin position="31"/>
        <end position="155"/>
    </location>
</feature>
<evidence type="ECO:0000256" key="1">
    <source>
        <dbReference type="ARBA" id="ARBA00004263"/>
    </source>
</evidence>
<proteinExistence type="inferred from homology"/>
<protein>
    <recommendedName>
        <fullName evidence="4">Gastrin-releasing peptide</fullName>
    </recommendedName>
</protein>
<evidence type="ECO:0000313" key="12">
    <source>
        <dbReference type="Ensembl" id="ENSCCRP00000023853.1"/>
    </source>
</evidence>
<keyword evidence="7 11" id="KW-0732">Signal</keyword>
<dbReference type="OMA" id="AYAHWAV"/>
<name>A0A8C1AXY1_CYPCA</name>
<dbReference type="InterPro" id="IPR000874">
    <property type="entry name" value="Bombesin"/>
</dbReference>
<keyword evidence="13" id="KW-1185">Reference proteome</keyword>
<evidence type="ECO:0000256" key="7">
    <source>
        <dbReference type="ARBA" id="ARBA00022729"/>
    </source>
</evidence>
<dbReference type="Proteomes" id="UP001108240">
    <property type="component" value="Unplaced"/>
</dbReference>
<evidence type="ECO:0000256" key="9">
    <source>
        <dbReference type="ARBA" id="ARBA00023329"/>
    </source>
</evidence>
<evidence type="ECO:0000256" key="11">
    <source>
        <dbReference type="SAM" id="SignalP"/>
    </source>
</evidence>
<dbReference type="PANTHER" id="PTHR16866:SF2">
    <property type="entry name" value="GASTRIN-RELEASING PEPTIDE"/>
    <property type="match status" value="1"/>
</dbReference>
<dbReference type="GO" id="GO:0005184">
    <property type="term" value="F:neuropeptide hormone activity"/>
    <property type="evidence" value="ECO:0007669"/>
    <property type="project" value="TreeGrafter"/>
</dbReference>
<evidence type="ECO:0000256" key="5">
    <source>
        <dbReference type="ARBA" id="ARBA00022525"/>
    </source>
</evidence>
<keyword evidence="5" id="KW-0964">Secreted</keyword>
<dbReference type="GeneTree" id="ENSGT00940000174898"/>
<reference evidence="12" key="1">
    <citation type="submission" date="2025-08" db="UniProtKB">
        <authorList>
            <consortium name="Ensembl"/>
        </authorList>
    </citation>
    <scope>IDENTIFICATION</scope>
</reference>
<dbReference type="Ensembl" id="ENSCCRT00000025908.2">
    <property type="protein sequence ID" value="ENSCCRP00000023853.1"/>
    <property type="gene ID" value="ENSCCRG00000013032.2"/>
</dbReference>
<feature type="region of interest" description="Disordered" evidence="10">
    <location>
        <begin position="51"/>
        <end position="76"/>
    </location>
</feature>
<dbReference type="PROSITE" id="PS00257">
    <property type="entry name" value="BOMBESIN"/>
    <property type="match status" value="1"/>
</dbReference>
<dbReference type="GO" id="GO:0031410">
    <property type="term" value="C:cytoplasmic vesicle"/>
    <property type="evidence" value="ECO:0007669"/>
    <property type="project" value="UniProtKB-SubCell"/>
</dbReference>
<evidence type="ECO:0000256" key="4">
    <source>
        <dbReference type="ARBA" id="ARBA00016270"/>
    </source>
</evidence>
<dbReference type="GO" id="GO:0005615">
    <property type="term" value="C:extracellular space"/>
    <property type="evidence" value="ECO:0007669"/>
    <property type="project" value="TreeGrafter"/>
</dbReference>
<evidence type="ECO:0000256" key="3">
    <source>
        <dbReference type="ARBA" id="ARBA00010012"/>
    </source>
</evidence>
<dbReference type="PANTHER" id="PTHR16866">
    <property type="entry name" value="GASTRIN-RELEASING PEPTIDE"/>
    <property type="match status" value="1"/>
</dbReference>
<evidence type="ECO:0000256" key="2">
    <source>
        <dbReference type="ARBA" id="ARBA00004613"/>
    </source>
</evidence>
<keyword evidence="8" id="KW-0027">Amidation</keyword>
<sequence length="155" mass="17819">MSVMCLVWRYRLVASIVLLAVLCDVYASDAQPIGKVYPRGNHWAVGHLMGKKSTDEQVRPEDPEGGVETSMTTGDQDQQLERYNKHLLLPLLHVLMRGRMAPELKGTEEIDAQKLLQHMLEERLQREEGHERDRQVKLAEDFLLRALLMQDDNES</sequence>
<evidence type="ECO:0000256" key="10">
    <source>
        <dbReference type="SAM" id="MobiDB-lite"/>
    </source>
</evidence>
<evidence type="ECO:0000313" key="13">
    <source>
        <dbReference type="Proteomes" id="UP001108240"/>
    </source>
</evidence>